<dbReference type="Pfam" id="PF10397">
    <property type="entry name" value="ADSL_C"/>
    <property type="match status" value="1"/>
</dbReference>
<evidence type="ECO:0000313" key="4">
    <source>
        <dbReference type="EMBL" id="MBC5734935.1"/>
    </source>
</evidence>
<dbReference type="AlphaFoldDB" id="A0A8J6JHJ7"/>
<dbReference type="InterPro" id="IPR022761">
    <property type="entry name" value="Fumarate_lyase_N"/>
</dbReference>
<dbReference type="InterPro" id="IPR019468">
    <property type="entry name" value="AdenyloSucc_lyase_C"/>
</dbReference>
<keyword evidence="2 4" id="KW-0456">Lyase</keyword>
<dbReference type="Pfam" id="PF00206">
    <property type="entry name" value="Lyase_1"/>
    <property type="match status" value="1"/>
</dbReference>
<evidence type="ECO:0000313" key="5">
    <source>
        <dbReference type="Proteomes" id="UP000661435"/>
    </source>
</evidence>
<keyword evidence="5" id="KW-1185">Reference proteome</keyword>
<dbReference type="PRINTS" id="PR00145">
    <property type="entry name" value="ARGSUCLYASE"/>
</dbReference>
<dbReference type="InterPro" id="IPR000362">
    <property type="entry name" value="Fumarate_lyase_fam"/>
</dbReference>
<name>A0A8J6JHJ7_9FIRM</name>
<gene>
    <name evidence="4" type="ORF">H8S57_14545</name>
</gene>
<evidence type="ECO:0000256" key="1">
    <source>
        <dbReference type="ARBA" id="ARBA00022605"/>
    </source>
</evidence>
<evidence type="ECO:0000256" key="2">
    <source>
        <dbReference type="ARBA" id="ARBA00023239"/>
    </source>
</evidence>
<dbReference type="GO" id="GO:0008652">
    <property type="term" value="P:amino acid biosynthetic process"/>
    <property type="evidence" value="ECO:0007669"/>
    <property type="project" value="UniProtKB-KW"/>
</dbReference>
<sequence length="437" mass="48080">MEAILPQVSDLFSRDGRFTRWLQVEAALANAQGALGIIPAQAARDISEAAHVEKLALDRYDEFYAKTGHPMVSMLRLLEAAAGPESGQYIHLGATTQDIMDSAMTLALRSMFTLTRAKLVSIQSSVLDLCQRHADTPMMGRTHNIQALPITFGYKAAIWADELERCIDRLDQSAQRILALQLSGAVGSMVSFGEDGDAIQEKMAEQLGLSVPAVSWHASRDRLAEFTGELALIGGCLGRIAQEVYLLMGSETAELSEPWAAGKVGSSTMPHKVNPTSTQHMMSLARDIRYHHAAVLEMMWVDHERNIMHFVGERQHIEACCVAAGELLDRADALMAGLQVNEANMRANLNRLGGLTQSEHVMLELGKRIGKQHAHELINQIAVDAFQNGKNFEEELKKNDTVVQALGAEQIHALLDPMQYLGKCPELARRAVQTLRK</sequence>
<dbReference type="SMART" id="SM00998">
    <property type="entry name" value="ADSL_C"/>
    <property type="match status" value="1"/>
</dbReference>
<feature type="domain" description="Adenylosuccinate lyase C-terminal" evidence="3">
    <location>
        <begin position="353"/>
        <end position="432"/>
    </location>
</feature>
<proteinExistence type="predicted"/>
<accession>A0A8J6JHJ7</accession>
<dbReference type="CDD" id="cd01597">
    <property type="entry name" value="pCLME"/>
    <property type="match status" value="1"/>
</dbReference>
<dbReference type="GO" id="GO:0044208">
    <property type="term" value="P:'de novo' AMP biosynthetic process"/>
    <property type="evidence" value="ECO:0007669"/>
    <property type="project" value="TreeGrafter"/>
</dbReference>
<dbReference type="InterPro" id="IPR020557">
    <property type="entry name" value="Fumarate_lyase_CS"/>
</dbReference>
<dbReference type="RefSeq" id="WP_186908755.1">
    <property type="nucleotide sequence ID" value="NZ_JACOPP010000029.1"/>
</dbReference>
<dbReference type="SUPFAM" id="SSF48557">
    <property type="entry name" value="L-aspartase-like"/>
    <property type="match status" value="1"/>
</dbReference>
<dbReference type="Proteomes" id="UP000661435">
    <property type="component" value="Unassembled WGS sequence"/>
</dbReference>
<reference evidence="4" key="1">
    <citation type="submission" date="2020-08" db="EMBL/GenBank/DDBJ databases">
        <title>Genome public.</title>
        <authorList>
            <person name="Liu C."/>
            <person name="Sun Q."/>
        </authorList>
    </citation>
    <scope>NUCLEOTIDE SEQUENCE</scope>
    <source>
        <strain evidence="4">NSJ-51</strain>
    </source>
</reference>
<dbReference type="Gene3D" id="1.10.40.30">
    <property type="entry name" value="Fumarase/aspartase (C-terminal domain)"/>
    <property type="match status" value="1"/>
</dbReference>
<comment type="caution">
    <text evidence="4">The sequence shown here is derived from an EMBL/GenBank/DDBJ whole genome shotgun (WGS) entry which is preliminary data.</text>
</comment>
<dbReference type="PANTHER" id="PTHR43172">
    <property type="entry name" value="ADENYLOSUCCINATE LYASE"/>
    <property type="match status" value="1"/>
</dbReference>
<dbReference type="PANTHER" id="PTHR43172:SF1">
    <property type="entry name" value="ADENYLOSUCCINATE LYASE"/>
    <property type="match status" value="1"/>
</dbReference>
<dbReference type="PRINTS" id="PR00149">
    <property type="entry name" value="FUMRATELYASE"/>
</dbReference>
<dbReference type="Gene3D" id="1.20.200.10">
    <property type="entry name" value="Fumarase/aspartase (Central domain)"/>
    <property type="match status" value="1"/>
</dbReference>
<dbReference type="GO" id="GO:0005829">
    <property type="term" value="C:cytosol"/>
    <property type="evidence" value="ECO:0007669"/>
    <property type="project" value="TreeGrafter"/>
</dbReference>
<keyword evidence="1" id="KW-0028">Amino-acid biosynthesis</keyword>
<dbReference type="GO" id="GO:0004018">
    <property type="term" value="F:N6-(1,2-dicarboxyethyl)AMP AMP-lyase (fumarate-forming) activity"/>
    <property type="evidence" value="ECO:0007669"/>
    <property type="project" value="TreeGrafter"/>
</dbReference>
<evidence type="ECO:0000259" key="3">
    <source>
        <dbReference type="SMART" id="SM00998"/>
    </source>
</evidence>
<dbReference type="GO" id="GO:0070626">
    <property type="term" value="F:(S)-2-(5-amino-1-(5-phospho-D-ribosyl)imidazole-4-carboxamido) succinate lyase (fumarate-forming) activity"/>
    <property type="evidence" value="ECO:0007669"/>
    <property type="project" value="TreeGrafter"/>
</dbReference>
<dbReference type="EMBL" id="JACOPP010000029">
    <property type="protein sequence ID" value="MBC5734935.1"/>
    <property type="molecule type" value="Genomic_DNA"/>
</dbReference>
<organism evidence="4 5">
    <name type="scientific">Lawsonibacter hominis</name>
    <dbReference type="NCBI Taxonomy" id="2763053"/>
    <lineage>
        <taxon>Bacteria</taxon>
        <taxon>Bacillati</taxon>
        <taxon>Bacillota</taxon>
        <taxon>Clostridia</taxon>
        <taxon>Eubacteriales</taxon>
        <taxon>Oscillospiraceae</taxon>
        <taxon>Lawsonibacter</taxon>
    </lineage>
</organism>
<dbReference type="PROSITE" id="PS00163">
    <property type="entry name" value="FUMARATE_LYASES"/>
    <property type="match status" value="1"/>
</dbReference>
<dbReference type="InterPro" id="IPR008948">
    <property type="entry name" value="L-Aspartase-like"/>
</dbReference>
<protein>
    <submittedName>
        <fullName evidence="4">Adenylosuccinate lyase family protein</fullName>
    </submittedName>
</protein>